<proteinExistence type="inferred from homology"/>
<comment type="caution">
    <text evidence="4">The sequence shown here is derived from an EMBL/GenBank/DDBJ whole genome shotgun (WGS) entry which is preliminary data.</text>
</comment>
<evidence type="ECO:0000256" key="2">
    <source>
        <dbReference type="RuleBase" id="RU003749"/>
    </source>
</evidence>
<keyword evidence="5" id="KW-1185">Reference proteome</keyword>
<organism evidence="4 5">
    <name type="scientific">Chondromyces apiculatus DSM 436</name>
    <dbReference type="NCBI Taxonomy" id="1192034"/>
    <lineage>
        <taxon>Bacteria</taxon>
        <taxon>Pseudomonadati</taxon>
        <taxon>Myxococcota</taxon>
        <taxon>Polyangia</taxon>
        <taxon>Polyangiales</taxon>
        <taxon>Polyangiaceae</taxon>
        <taxon>Chondromyces</taxon>
    </lineage>
</organism>
<dbReference type="OrthoDB" id="9796076at2"/>
<dbReference type="STRING" id="1192034.CAP_6298"/>
<dbReference type="RefSeq" id="WP_044246820.1">
    <property type="nucleotide sequence ID" value="NZ_ASRX01000052.1"/>
</dbReference>
<dbReference type="CDD" id="cd07043">
    <property type="entry name" value="STAS_anti-anti-sigma_factors"/>
    <property type="match status" value="1"/>
</dbReference>
<dbReference type="InterPro" id="IPR036513">
    <property type="entry name" value="STAS_dom_sf"/>
</dbReference>
<comment type="similarity">
    <text evidence="1 2">Belongs to the anti-sigma-factor antagonist family.</text>
</comment>
<evidence type="ECO:0000313" key="5">
    <source>
        <dbReference type="Proteomes" id="UP000019678"/>
    </source>
</evidence>
<evidence type="ECO:0000259" key="3">
    <source>
        <dbReference type="PROSITE" id="PS50801"/>
    </source>
</evidence>
<evidence type="ECO:0000256" key="1">
    <source>
        <dbReference type="ARBA" id="ARBA00009013"/>
    </source>
</evidence>
<dbReference type="SUPFAM" id="SSF52091">
    <property type="entry name" value="SpoIIaa-like"/>
    <property type="match status" value="1"/>
</dbReference>
<dbReference type="eggNOG" id="COG1366">
    <property type="taxonomic scope" value="Bacteria"/>
</dbReference>
<name>A0A017T2K3_9BACT</name>
<protein>
    <recommendedName>
        <fullName evidence="2">Anti-sigma factor antagonist</fullName>
    </recommendedName>
</protein>
<sequence length="99" mass="10968">MSYKRTDNGEVTVVQIDGTLDAVTAPEFRTLVDELVAENRADITLELSGLRLIDSSGVGVVVSLFKRIRANGGQVRIVGLRDQPRAIFRLLRLDRVFPT</sequence>
<reference evidence="4 5" key="1">
    <citation type="submission" date="2013-05" db="EMBL/GenBank/DDBJ databases">
        <title>Genome assembly of Chondromyces apiculatus DSM 436.</title>
        <authorList>
            <person name="Sharma G."/>
            <person name="Khatri I."/>
            <person name="Kaur C."/>
            <person name="Mayilraj S."/>
            <person name="Subramanian S."/>
        </authorList>
    </citation>
    <scope>NUCLEOTIDE SEQUENCE [LARGE SCALE GENOMIC DNA]</scope>
    <source>
        <strain evidence="4 5">DSM 436</strain>
    </source>
</reference>
<dbReference type="Gene3D" id="3.30.750.24">
    <property type="entry name" value="STAS domain"/>
    <property type="match status" value="1"/>
</dbReference>
<evidence type="ECO:0000313" key="4">
    <source>
        <dbReference type="EMBL" id="EYF03035.1"/>
    </source>
</evidence>
<dbReference type="GO" id="GO:0043856">
    <property type="term" value="F:anti-sigma factor antagonist activity"/>
    <property type="evidence" value="ECO:0007669"/>
    <property type="project" value="InterPro"/>
</dbReference>
<dbReference type="Proteomes" id="UP000019678">
    <property type="component" value="Unassembled WGS sequence"/>
</dbReference>
<dbReference type="InterPro" id="IPR002645">
    <property type="entry name" value="STAS_dom"/>
</dbReference>
<accession>A0A017T2K3</accession>
<dbReference type="PANTHER" id="PTHR33495:SF2">
    <property type="entry name" value="ANTI-SIGMA FACTOR ANTAGONIST TM_1081-RELATED"/>
    <property type="match status" value="1"/>
</dbReference>
<dbReference type="EMBL" id="ASRX01000052">
    <property type="protein sequence ID" value="EYF03035.1"/>
    <property type="molecule type" value="Genomic_DNA"/>
</dbReference>
<dbReference type="PANTHER" id="PTHR33495">
    <property type="entry name" value="ANTI-SIGMA FACTOR ANTAGONIST TM_1081-RELATED-RELATED"/>
    <property type="match status" value="1"/>
</dbReference>
<dbReference type="PROSITE" id="PS50801">
    <property type="entry name" value="STAS"/>
    <property type="match status" value="1"/>
</dbReference>
<dbReference type="Pfam" id="PF01740">
    <property type="entry name" value="STAS"/>
    <property type="match status" value="1"/>
</dbReference>
<dbReference type="InterPro" id="IPR003658">
    <property type="entry name" value="Anti-sigma_ant"/>
</dbReference>
<dbReference type="NCBIfam" id="TIGR00377">
    <property type="entry name" value="ant_ant_sig"/>
    <property type="match status" value="1"/>
</dbReference>
<dbReference type="AlphaFoldDB" id="A0A017T2K3"/>
<feature type="domain" description="STAS" evidence="3">
    <location>
        <begin position="1"/>
        <end position="99"/>
    </location>
</feature>
<gene>
    <name evidence="4" type="ORF">CAP_6298</name>
</gene>